<accession>A0A068UPG8</accession>
<evidence type="ECO:0000256" key="2">
    <source>
        <dbReference type="ARBA" id="ARBA00022679"/>
    </source>
</evidence>
<reference evidence="6" key="1">
    <citation type="journal article" date="2014" name="Science">
        <title>The coffee genome provides insight into the convergent evolution of caffeine biosynthesis.</title>
        <authorList>
            <person name="Denoeud F."/>
            <person name="Carretero-Paulet L."/>
            <person name="Dereeper A."/>
            <person name="Droc G."/>
            <person name="Guyot R."/>
            <person name="Pietrella M."/>
            <person name="Zheng C."/>
            <person name="Alberti A."/>
            <person name="Anthony F."/>
            <person name="Aprea G."/>
            <person name="Aury J.M."/>
            <person name="Bento P."/>
            <person name="Bernard M."/>
            <person name="Bocs S."/>
            <person name="Campa C."/>
            <person name="Cenci A."/>
            <person name="Combes M.C."/>
            <person name="Crouzillat D."/>
            <person name="Da Silva C."/>
            <person name="Daddiego L."/>
            <person name="De Bellis F."/>
            <person name="Dussert S."/>
            <person name="Garsmeur O."/>
            <person name="Gayraud T."/>
            <person name="Guignon V."/>
            <person name="Jahn K."/>
            <person name="Jamilloux V."/>
            <person name="Joet T."/>
            <person name="Labadie K."/>
            <person name="Lan T."/>
            <person name="Leclercq J."/>
            <person name="Lepelley M."/>
            <person name="Leroy T."/>
            <person name="Li L.T."/>
            <person name="Librado P."/>
            <person name="Lopez L."/>
            <person name="Munoz A."/>
            <person name="Noel B."/>
            <person name="Pallavicini A."/>
            <person name="Perrotta G."/>
            <person name="Poncet V."/>
            <person name="Pot D."/>
            <person name="Priyono X."/>
            <person name="Rigoreau M."/>
            <person name="Rouard M."/>
            <person name="Rozas J."/>
            <person name="Tranchant-Dubreuil C."/>
            <person name="VanBuren R."/>
            <person name="Zhang Q."/>
            <person name="Andrade A.C."/>
            <person name="Argout X."/>
            <person name="Bertrand B."/>
            <person name="de Kochko A."/>
            <person name="Graziosi G."/>
            <person name="Henry R.J."/>
            <person name="Jayarama X."/>
            <person name="Ming R."/>
            <person name="Nagai C."/>
            <person name="Rounsley S."/>
            <person name="Sankoff D."/>
            <person name="Giuliano G."/>
            <person name="Albert V.A."/>
            <person name="Wincker P."/>
            <person name="Lashermes P."/>
        </authorList>
    </citation>
    <scope>NUCLEOTIDE SEQUENCE [LARGE SCALE GENOMIC DNA]</scope>
    <source>
        <strain evidence="6">cv. DH200-94</strain>
    </source>
</reference>
<evidence type="ECO:0000313" key="6">
    <source>
        <dbReference type="Proteomes" id="UP000295252"/>
    </source>
</evidence>
<feature type="domain" description="Sulfotransferase" evidence="4">
    <location>
        <begin position="1"/>
        <end position="192"/>
    </location>
</feature>
<dbReference type="EC" id="2.8.2.-" evidence="3"/>
<dbReference type="PANTHER" id="PTHR11783">
    <property type="entry name" value="SULFOTRANSFERASE SULT"/>
    <property type="match status" value="1"/>
</dbReference>
<sequence>MPYTSLPESIQKSGSKIIYICREPKATLTSYAHFSNKMRMNNDSEATLIQQHRLQDSFQQFCQGKCPGGPYWDHVLGYWKASLERPDAVLFLKYEGLKKDILLHIRKMAEFMGRPFSAEEEEHGVPQKIADMCSFDNLSSVDVNKNGKHRLSASVEIPNSAYFRKGTGDDWKNHLTQEMIQTVDQITQQKLLGSNLSFGLV</sequence>
<keyword evidence="6" id="KW-1185">Reference proteome</keyword>
<dbReference type="OrthoDB" id="205623at2759"/>
<evidence type="ECO:0000256" key="1">
    <source>
        <dbReference type="ARBA" id="ARBA00005771"/>
    </source>
</evidence>
<evidence type="ECO:0000259" key="4">
    <source>
        <dbReference type="Pfam" id="PF00685"/>
    </source>
</evidence>
<keyword evidence="2 3" id="KW-0808">Transferase</keyword>
<dbReference type="OMA" id="CNTEKAN"/>
<protein>
    <recommendedName>
        <fullName evidence="3">Sulfotransferase</fullName>
        <ecNumber evidence="3">2.8.2.-</ecNumber>
    </recommendedName>
</protein>
<dbReference type="Proteomes" id="UP000295252">
    <property type="component" value="Chromosome VIII"/>
</dbReference>
<dbReference type="InterPro" id="IPR000863">
    <property type="entry name" value="Sulfotransferase_dom"/>
</dbReference>
<dbReference type="InParanoid" id="A0A068UPG8"/>
<dbReference type="GO" id="GO:0008146">
    <property type="term" value="F:sulfotransferase activity"/>
    <property type="evidence" value="ECO:0007669"/>
    <property type="project" value="InterPro"/>
</dbReference>
<dbReference type="InterPro" id="IPR027417">
    <property type="entry name" value="P-loop_NTPase"/>
</dbReference>
<comment type="similarity">
    <text evidence="1 3">Belongs to the sulfotransferase 1 family.</text>
</comment>
<dbReference type="Gene3D" id="3.40.50.300">
    <property type="entry name" value="P-loop containing nucleotide triphosphate hydrolases"/>
    <property type="match status" value="1"/>
</dbReference>
<proteinExistence type="inferred from homology"/>
<dbReference type="EMBL" id="HG739127">
    <property type="protein sequence ID" value="CDP10139.1"/>
    <property type="molecule type" value="Genomic_DNA"/>
</dbReference>
<organism evidence="5 6">
    <name type="scientific">Coffea canephora</name>
    <name type="common">Robusta coffee</name>
    <dbReference type="NCBI Taxonomy" id="49390"/>
    <lineage>
        <taxon>Eukaryota</taxon>
        <taxon>Viridiplantae</taxon>
        <taxon>Streptophyta</taxon>
        <taxon>Embryophyta</taxon>
        <taxon>Tracheophyta</taxon>
        <taxon>Spermatophyta</taxon>
        <taxon>Magnoliopsida</taxon>
        <taxon>eudicotyledons</taxon>
        <taxon>Gunneridae</taxon>
        <taxon>Pentapetalae</taxon>
        <taxon>asterids</taxon>
        <taxon>lamiids</taxon>
        <taxon>Gentianales</taxon>
        <taxon>Rubiaceae</taxon>
        <taxon>Ixoroideae</taxon>
        <taxon>Gardenieae complex</taxon>
        <taxon>Bertiereae - Coffeeae clade</taxon>
        <taxon>Coffeeae</taxon>
        <taxon>Coffea</taxon>
    </lineage>
</organism>
<dbReference type="Gramene" id="CDP10139">
    <property type="protein sequence ID" value="CDP10139"/>
    <property type="gene ID" value="GSCOC_T00030756001"/>
</dbReference>
<evidence type="ECO:0000256" key="3">
    <source>
        <dbReference type="RuleBase" id="RU361155"/>
    </source>
</evidence>
<name>A0A068UPG8_COFCA</name>
<dbReference type="SUPFAM" id="SSF52540">
    <property type="entry name" value="P-loop containing nucleoside triphosphate hydrolases"/>
    <property type="match status" value="1"/>
</dbReference>
<evidence type="ECO:0000313" key="5">
    <source>
        <dbReference type="EMBL" id="CDP10139.1"/>
    </source>
</evidence>
<dbReference type="Pfam" id="PF00685">
    <property type="entry name" value="Sulfotransfer_1"/>
    <property type="match status" value="1"/>
</dbReference>
<dbReference type="PhylomeDB" id="A0A068UPG8"/>
<dbReference type="AlphaFoldDB" id="A0A068UPG8"/>
<gene>
    <name evidence="5" type="ORF">GSCOC_T00030756001</name>
</gene>